<gene>
    <name evidence="1" type="ORF">BDY19DRAFT_962716</name>
</gene>
<accession>A0ACB8TVK5</accession>
<name>A0ACB8TVK5_9APHY</name>
<sequence length="394" mass="43512">MSRSSRSYSGSQVLAGISDFGSPRSHSPGVVTVSTPTSPTSPLKRKHSQISTSMSAKTMANTSERSPSKLKGKALPYQLDFSSLPPFDPDSATDLPSPAPTEIIDIEGPDFVRTSKEYGVKVRDFAYEEPKEGVSAAREVWHNPFTSLLYHDMHIRRPFDPSFELSPKDLHRLLDTGLVSEEEAEKHWTPVDWQRLKVYRARPDGPYPYCVAMKRPRPSRDFRLAARLEYFGDPLPSDISDSDIYVPEDGPVVWEGDEATAEEMAQMAKRRKLDSEDRRRTAAKVKITAVSAVKRRPALVSRPKASSPPPSESQPFEYSQVSNPVFPTSEGSTGDADFQATPPASPTVLPGELPRSHTTTLARTSSSAAQPGNNTTSLPRRLARTQTFSVLLVR</sequence>
<dbReference type="EMBL" id="MU274926">
    <property type="protein sequence ID" value="KAI0086050.1"/>
    <property type="molecule type" value="Genomic_DNA"/>
</dbReference>
<keyword evidence="2" id="KW-1185">Reference proteome</keyword>
<protein>
    <submittedName>
        <fullName evidence="1">Uncharacterized protein</fullName>
    </submittedName>
</protein>
<evidence type="ECO:0000313" key="1">
    <source>
        <dbReference type="EMBL" id="KAI0086050.1"/>
    </source>
</evidence>
<evidence type="ECO:0000313" key="2">
    <source>
        <dbReference type="Proteomes" id="UP001055072"/>
    </source>
</evidence>
<proteinExistence type="predicted"/>
<organism evidence="1 2">
    <name type="scientific">Irpex rosettiformis</name>
    <dbReference type="NCBI Taxonomy" id="378272"/>
    <lineage>
        <taxon>Eukaryota</taxon>
        <taxon>Fungi</taxon>
        <taxon>Dikarya</taxon>
        <taxon>Basidiomycota</taxon>
        <taxon>Agaricomycotina</taxon>
        <taxon>Agaricomycetes</taxon>
        <taxon>Polyporales</taxon>
        <taxon>Irpicaceae</taxon>
        <taxon>Irpex</taxon>
    </lineage>
</organism>
<dbReference type="Proteomes" id="UP001055072">
    <property type="component" value="Unassembled WGS sequence"/>
</dbReference>
<comment type="caution">
    <text evidence="1">The sequence shown here is derived from an EMBL/GenBank/DDBJ whole genome shotgun (WGS) entry which is preliminary data.</text>
</comment>
<reference evidence="1" key="1">
    <citation type="journal article" date="2021" name="Environ. Microbiol.">
        <title>Gene family expansions and transcriptome signatures uncover fungal adaptations to wood decay.</title>
        <authorList>
            <person name="Hage H."/>
            <person name="Miyauchi S."/>
            <person name="Viragh M."/>
            <person name="Drula E."/>
            <person name="Min B."/>
            <person name="Chaduli D."/>
            <person name="Navarro D."/>
            <person name="Favel A."/>
            <person name="Norest M."/>
            <person name="Lesage-Meessen L."/>
            <person name="Balint B."/>
            <person name="Merenyi Z."/>
            <person name="de Eugenio L."/>
            <person name="Morin E."/>
            <person name="Martinez A.T."/>
            <person name="Baldrian P."/>
            <person name="Stursova M."/>
            <person name="Martinez M.J."/>
            <person name="Novotny C."/>
            <person name="Magnuson J.K."/>
            <person name="Spatafora J.W."/>
            <person name="Maurice S."/>
            <person name="Pangilinan J."/>
            <person name="Andreopoulos W."/>
            <person name="LaButti K."/>
            <person name="Hundley H."/>
            <person name="Na H."/>
            <person name="Kuo A."/>
            <person name="Barry K."/>
            <person name="Lipzen A."/>
            <person name="Henrissat B."/>
            <person name="Riley R."/>
            <person name="Ahrendt S."/>
            <person name="Nagy L.G."/>
            <person name="Grigoriev I.V."/>
            <person name="Martin F."/>
            <person name="Rosso M.N."/>
        </authorList>
    </citation>
    <scope>NUCLEOTIDE SEQUENCE</scope>
    <source>
        <strain evidence="1">CBS 384.51</strain>
    </source>
</reference>